<dbReference type="OrthoDB" id="332250at2759"/>
<dbReference type="PANTHER" id="PTHR21574">
    <property type="entry name" value="CENTROSOMAL PROTEIN OF 120 KDA"/>
    <property type="match status" value="1"/>
</dbReference>
<proteinExistence type="predicted"/>
<dbReference type="GeneID" id="40311775"/>
<feature type="region of interest" description="Disordered" evidence="2">
    <location>
        <begin position="296"/>
        <end position="319"/>
    </location>
</feature>
<feature type="region of interest" description="Disordered" evidence="2">
    <location>
        <begin position="493"/>
        <end position="562"/>
    </location>
</feature>
<dbReference type="GO" id="GO:0005815">
    <property type="term" value="C:microtubule organizing center"/>
    <property type="evidence" value="ECO:0007669"/>
    <property type="project" value="TreeGrafter"/>
</dbReference>
<name>A0A2A9MFR1_BESBE</name>
<dbReference type="PANTHER" id="PTHR21574:SF0">
    <property type="entry name" value="CENTROSOMAL PROTEIN OF 120 KDA"/>
    <property type="match status" value="1"/>
</dbReference>
<feature type="compositionally biased region" description="Low complexity" evidence="2">
    <location>
        <begin position="1162"/>
        <end position="1183"/>
    </location>
</feature>
<feature type="region of interest" description="Disordered" evidence="2">
    <location>
        <begin position="388"/>
        <end position="408"/>
    </location>
</feature>
<comment type="caution">
    <text evidence="3">The sequence shown here is derived from an EMBL/GenBank/DDBJ whole genome shotgun (WGS) entry which is preliminary data.</text>
</comment>
<feature type="region of interest" description="Disordered" evidence="2">
    <location>
        <begin position="1151"/>
        <end position="1183"/>
    </location>
</feature>
<feature type="compositionally biased region" description="Basic and acidic residues" evidence="2">
    <location>
        <begin position="615"/>
        <end position="628"/>
    </location>
</feature>
<protein>
    <recommendedName>
        <fullName evidence="5">DUF3668 domain-containing protein</fullName>
    </recommendedName>
</protein>
<feature type="region of interest" description="Disordered" evidence="2">
    <location>
        <begin position="93"/>
        <end position="123"/>
    </location>
</feature>
<dbReference type="InterPro" id="IPR039893">
    <property type="entry name" value="CEP120-like"/>
</dbReference>
<dbReference type="AlphaFoldDB" id="A0A2A9MFR1"/>
<organism evidence="3 4">
    <name type="scientific">Besnoitia besnoiti</name>
    <name type="common">Apicomplexan protozoan</name>
    <dbReference type="NCBI Taxonomy" id="94643"/>
    <lineage>
        <taxon>Eukaryota</taxon>
        <taxon>Sar</taxon>
        <taxon>Alveolata</taxon>
        <taxon>Apicomplexa</taxon>
        <taxon>Conoidasida</taxon>
        <taxon>Coccidia</taxon>
        <taxon>Eucoccidiorida</taxon>
        <taxon>Eimeriorina</taxon>
        <taxon>Sarcocystidae</taxon>
        <taxon>Besnoitia</taxon>
    </lineage>
</organism>
<evidence type="ECO:0000313" key="4">
    <source>
        <dbReference type="Proteomes" id="UP000224006"/>
    </source>
</evidence>
<feature type="region of interest" description="Disordered" evidence="2">
    <location>
        <begin position="604"/>
        <end position="677"/>
    </location>
</feature>
<evidence type="ECO:0000256" key="2">
    <source>
        <dbReference type="SAM" id="MobiDB-lite"/>
    </source>
</evidence>
<feature type="region of interest" description="Disordered" evidence="2">
    <location>
        <begin position="1196"/>
        <end position="1254"/>
    </location>
</feature>
<feature type="compositionally biased region" description="Low complexity" evidence="2">
    <location>
        <begin position="1202"/>
        <end position="1216"/>
    </location>
</feature>
<reference evidence="3 4" key="1">
    <citation type="submission" date="2017-09" db="EMBL/GenBank/DDBJ databases">
        <title>Genome sequencing of Besnoitia besnoiti strain Bb-Ger1.</title>
        <authorList>
            <person name="Schares G."/>
            <person name="Venepally P."/>
            <person name="Lorenzi H.A."/>
        </authorList>
    </citation>
    <scope>NUCLEOTIDE SEQUENCE [LARGE SCALE GENOMIC DNA]</scope>
    <source>
        <strain evidence="3 4">Bb-Ger1</strain>
    </source>
</reference>
<dbReference type="VEuPathDB" id="ToxoDB:BESB_068490"/>
<keyword evidence="1" id="KW-0175">Coiled coil</keyword>
<dbReference type="STRING" id="94643.A0A2A9MFR1"/>
<feature type="compositionally biased region" description="Low complexity" evidence="2">
    <location>
        <begin position="544"/>
        <end position="559"/>
    </location>
</feature>
<evidence type="ECO:0000313" key="3">
    <source>
        <dbReference type="EMBL" id="PFH34816.1"/>
    </source>
</evidence>
<sequence length="1254" mass="134186">MEFAAPRATLPAGEAVAACEPFERNIPCVAITLQLRARSIVGGQAEDSPRASAASRPCSIDLSEVDGVLDDLASSPAGYFVCKLHKLLRRQEAPASGGRRGDSPSAGLSAPGQPLEGAGEEEAAAAPATTFGCRVFGTLLDVSDFLWRVGELYLVIQPLRARRTRHRPFSSANPKSPCDADPAQDAQTEAEEEAEEAEDDEPRYVTFSLKEVLDGPTLGTRVGPGGPGGGKVREFFNQVQLDPGDDGTLLWVRLGLEEFAVPYGVGRDDPALPLREAGDAFVLSLSIVENRSMRALLGDSPPSRKSLQNGEEGGSPAPQVSLRLGHVRRACPPLAFASPADCERPAAADAALLPPSRFGLVLVGSWEEALLYLKGDLASAWVQLEEAPDRRDELDGSRSRAQQPARLRATHARPVELPIDLTPLATRVSQHLAMLHDSAFPPGVAPPPSLRATNSLSVLLHSANHARLPRRVSLQAQLLFLAFQAHSAGVPTDAGGAAARLSPSAPRAPQPPQPTALLASSPLHSERAGHHPPPLSTAEATFRPAPSSPGGAAPQSNSPEAWRSHCGALDAADALAPRAAPCAAPTQVALLEPAQPWRVLDAASKTAPAASPRGVEGDRAERATEAEARRKHADGLARSSAPFPSAPASSTSHAQDGAAMPPSRVGPDTGLPVSSLPLSSSALSHSLQPLAHSLQNGLAATQTHAAAMWRLSVDLVSLQLRGRPPASQRAVYVHYSYAPFGPRHSFSTEPAVDCSSGEAVPLPKGFCAYTLTASPARLLQSLRLTPLELIVYHQAARASSPAAGAPPGAQRLGTAVADLALLVQKPLRRHRQAPHEYQAYSAVLPVRGDAPDAETIGHLHIQLYLEHLQPPASIEARASTLFSAEESAGRVCCVFLICGSGEEKMSFTVAYELELWKQAEEAKFVAELKRREVQERERLLEQVRRVEQHKNQDLRARQEALQQLQLQLKQMAQQLQQKALELQSRENDLRSERERCMQAAARASEEATDATRRLREERNHAVHLEKQTSLMLQRQNEELQTEASRLRSRLECLEEENSELRQRVTSGPTAQLQSELKLKSYQVADLESRLAAMTASRDYFVSSCAALLDKLHAVKEIPPVPPPLWEREVESRMTSLRSEISSLRLALMENQRQVHAREDAPRASSPPSAAGRPSSSSASASAGQLLGGGAVSAPLVLPPTLPSAAFPADANDAAAGARRRGSGGKTPRSSPRCRETPAAAASLPDSRRFPTRGR</sequence>
<dbReference type="Proteomes" id="UP000224006">
    <property type="component" value="Chromosome VI"/>
</dbReference>
<keyword evidence="4" id="KW-1185">Reference proteome</keyword>
<feature type="coiled-coil region" evidence="1">
    <location>
        <begin position="929"/>
        <end position="1063"/>
    </location>
</feature>
<dbReference type="KEGG" id="bbes:BESB_068490"/>
<evidence type="ECO:0008006" key="5">
    <source>
        <dbReference type="Google" id="ProtNLM"/>
    </source>
</evidence>
<accession>A0A2A9MFR1</accession>
<feature type="region of interest" description="Disordered" evidence="2">
    <location>
        <begin position="165"/>
        <end position="202"/>
    </location>
</feature>
<dbReference type="RefSeq" id="XP_029218825.1">
    <property type="nucleotide sequence ID" value="XM_029365242.1"/>
</dbReference>
<feature type="compositionally biased region" description="Basic and acidic residues" evidence="2">
    <location>
        <begin position="388"/>
        <end position="398"/>
    </location>
</feature>
<feature type="compositionally biased region" description="Low complexity" evidence="2">
    <location>
        <begin position="494"/>
        <end position="505"/>
    </location>
</feature>
<feature type="compositionally biased region" description="Low complexity" evidence="2">
    <location>
        <begin position="637"/>
        <end position="654"/>
    </location>
</feature>
<gene>
    <name evidence="3" type="ORF">BESB_068490</name>
</gene>
<feature type="compositionally biased region" description="Acidic residues" evidence="2">
    <location>
        <begin position="188"/>
        <end position="201"/>
    </location>
</feature>
<dbReference type="GO" id="GO:0010564">
    <property type="term" value="P:regulation of cell cycle process"/>
    <property type="evidence" value="ECO:0007669"/>
    <property type="project" value="TreeGrafter"/>
</dbReference>
<evidence type="ECO:0000256" key="1">
    <source>
        <dbReference type="SAM" id="Coils"/>
    </source>
</evidence>
<dbReference type="EMBL" id="NWUJ01000006">
    <property type="protein sequence ID" value="PFH34816.1"/>
    <property type="molecule type" value="Genomic_DNA"/>
</dbReference>